<keyword evidence="9" id="KW-1185">Reference proteome</keyword>
<evidence type="ECO:0000256" key="3">
    <source>
        <dbReference type="ARBA" id="ARBA00022723"/>
    </source>
</evidence>
<comment type="caution">
    <text evidence="8">The sequence shown here is derived from an EMBL/GenBank/DDBJ whole genome shotgun (WGS) entry which is preliminary data.</text>
</comment>
<evidence type="ECO:0000313" key="9">
    <source>
        <dbReference type="Proteomes" id="UP000077519"/>
    </source>
</evidence>
<dbReference type="GO" id="GO:0046872">
    <property type="term" value="F:metal ion binding"/>
    <property type="evidence" value="ECO:0007669"/>
    <property type="project" value="UniProtKB-KW"/>
</dbReference>
<gene>
    <name evidence="8" type="ORF">A3K89_01865</name>
</gene>
<evidence type="ECO:0000259" key="7">
    <source>
        <dbReference type="Pfam" id="PF03460"/>
    </source>
</evidence>
<evidence type="ECO:0000256" key="4">
    <source>
        <dbReference type="ARBA" id="ARBA00023002"/>
    </source>
</evidence>
<accession>A0A177YH47</accession>
<dbReference type="AlphaFoldDB" id="A0A177YH47"/>
<dbReference type="SUPFAM" id="SSF55124">
    <property type="entry name" value="Nitrite/Sulfite reductase N-terminal domain-like"/>
    <property type="match status" value="2"/>
</dbReference>
<dbReference type="SUPFAM" id="SSF56014">
    <property type="entry name" value="Nitrite and sulphite reductase 4Fe-4S domain-like"/>
    <property type="match status" value="1"/>
</dbReference>
<dbReference type="InterPro" id="IPR036136">
    <property type="entry name" value="Nit/Sulf_reduc_fer-like_dom_sf"/>
</dbReference>
<dbReference type="Pfam" id="PF03460">
    <property type="entry name" value="NIR_SIR_ferr"/>
    <property type="match status" value="1"/>
</dbReference>
<keyword evidence="5" id="KW-0408">Iron</keyword>
<dbReference type="GO" id="GO:0051539">
    <property type="term" value="F:4 iron, 4 sulfur cluster binding"/>
    <property type="evidence" value="ECO:0007669"/>
    <property type="project" value="UniProtKB-KW"/>
</dbReference>
<keyword evidence="4" id="KW-0560">Oxidoreductase</keyword>
<keyword evidence="6" id="KW-0411">Iron-sulfur</keyword>
<keyword evidence="2" id="KW-0349">Heme</keyword>
<feature type="domain" description="Nitrite/Sulfite reductase ferredoxin-like" evidence="7">
    <location>
        <begin position="5"/>
        <end position="57"/>
    </location>
</feature>
<reference evidence="8 9" key="1">
    <citation type="submission" date="2016-03" db="EMBL/GenBank/DDBJ databases">
        <title>Genome sequence of Rhodococcus kyotonensis KB10.</title>
        <authorList>
            <person name="Jeong H."/>
            <person name="Hong C.E."/>
            <person name="Jo S.H."/>
            <person name="Park J.M."/>
        </authorList>
    </citation>
    <scope>NUCLEOTIDE SEQUENCE [LARGE SCALE GENOMIC DNA]</scope>
    <source>
        <strain evidence="8 9">KB10</strain>
    </source>
</reference>
<dbReference type="EMBL" id="LVHI01000012">
    <property type="protein sequence ID" value="OAK54862.1"/>
    <property type="molecule type" value="Genomic_DNA"/>
</dbReference>
<proteinExistence type="predicted"/>
<dbReference type="GO" id="GO:0016491">
    <property type="term" value="F:oxidoreductase activity"/>
    <property type="evidence" value="ECO:0007669"/>
    <property type="project" value="UniProtKB-KW"/>
</dbReference>
<dbReference type="InterPro" id="IPR051329">
    <property type="entry name" value="NIR_SIR_4Fe-4S"/>
</dbReference>
<name>A0A177YH47_9NOCA</name>
<dbReference type="PANTHER" id="PTHR32439:SF9">
    <property type="entry name" value="BLR3264 PROTEIN"/>
    <property type="match status" value="1"/>
</dbReference>
<dbReference type="PANTHER" id="PTHR32439">
    <property type="entry name" value="FERREDOXIN--NITRITE REDUCTASE, CHLOROPLASTIC"/>
    <property type="match status" value="1"/>
</dbReference>
<dbReference type="InterPro" id="IPR045854">
    <property type="entry name" value="NO2/SO3_Rdtase_4Fe4S_sf"/>
</dbReference>
<dbReference type="InterPro" id="IPR005117">
    <property type="entry name" value="NiRdtase/SiRdtase_haem-b_fer"/>
</dbReference>
<dbReference type="Gene3D" id="3.30.413.10">
    <property type="entry name" value="Sulfite Reductase Hemoprotein, domain 1"/>
    <property type="match status" value="1"/>
</dbReference>
<keyword evidence="1" id="KW-0004">4Fe-4S</keyword>
<dbReference type="NCBIfam" id="TIGR02435">
    <property type="entry name" value="CobG"/>
    <property type="match status" value="1"/>
</dbReference>
<protein>
    <submittedName>
        <fullName evidence="8">Precorrin-3B synthase</fullName>
    </submittedName>
</protein>
<dbReference type="Proteomes" id="UP000077519">
    <property type="component" value="Unassembled WGS sequence"/>
</dbReference>
<organism evidence="8 9">
    <name type="scientific">Rhodococcoides kyotonense</name>
    <dbReference type="NCBI Taxonomy" id="398843"/>
    <lineage>
        <taxon>Bacteria</taxon>
        <taxon>Bacillati</taxon>
        <taxon>Actinomycetota</taxon>
        <taxon>Actinomycetes</taxon>
        <taxon>Mycobacteriales</taxon>
        <taxon>Nocardiaceae</taxon>
        <taxon>Rhodococcoides</taxon>
    </lineage>
</organism>
<evidence type="ECO:0000256" key="2">
    <source>
        <dbReference type="ARBA" id="ARBA00022617"/>
    </source>
</evidence>
<evidence type="ECO:0000256" key="6">
    <source>
        <dbReference type="ARBA" id="ARBA00023014"/>
    </source>
</evidence>
<evidence type="ECO:0000256" key="5">
    <source>
        <dbReference type="ARBA" id="ARBA00023004"/>
    </source>
</evidence>
<sequence>MHQAADGGLARVRLPGGRLTPDAMVQLAHAASELGDGKLELTSRANVQFRGITDGDALAERLASAGLLPSATHERVRNILASPLSGRVGGLADVRALVQRLDEALCSRDTLAELPGRTQFALDDGRGDVTALQPDFGVQAITPEEFALILAGADTGVRIDAEDVVDVLLDAAQVFVDLRDTQWRLSELSDGPARVLDQLGLGAGEPEELDSSGADEAPIGWMTQDDGRVALGGVLAMGVLDARLGEFLAAIERPLVVTPWRGIVVCDLDEGAADTVVRVLAPMGLIFDASSPWAQVSACTGSPGCEKSHADVRGDLTQAVERGDVEAGRRQHWSGCERRCGKPKGDVVDVVAGPTGYRVS</sequence>
<evidence type="ECO:0000256" key="1">
    <source>
        <dbReference type="ARBA" id="ARBA00022485"/>
    </source>
</evidence>
<dbReference type="InterPro" id="IPR012798">
    <property type="entry name" value="Cbl_synth_CobG-like"/>
</dbReference>
<dbReference type="Gene3D" id="3.90.480.10">
    <property type="entry name" value="Sulfite Reductase Hemoprotein,Domain 2"/>
    <property type="match status" value="1"/>
</dbReference>
<evidence type="ECO:0000313" key="8">
    <source>
        <dbReference type="EMBL" id="OAK54862.1"/>
    </source>
</evidence>
<keyword evidence="3" id="KW-0479">Metal-binding</keyword>